<evidence type="ECO:0008006" key="3">
    <source>
        <dbReference type="Google" id="ProtNLM"/>
    </source>
</evidence>
<dbReference type="RefSeq" id="WP_207572582.1">
    <property type="nucleotide sequence ID" value="NZ_JAFNLS010000001.1"/>
</dbReference>
<accession>A0ABS3L089</accession>
<comment type="caution">
    <text evidence="1">The sequence shown here is derived from an EMBL/GenBank/DDBJ whole genome shotgun (WGS) entry which is preliminary data.</text>
</comment>
<gene>
    <name evidence="1" type="ORF">J3T88_06355</name>
</gene>
<evidence type="ECO:0000313" key="1">
    <source>
        <dbReference type="EMBL" id="MBO1226947.1"/>
    </source>
</evidence>
<sequence>MEEVVVYGDNHTERSVTTTLETERAELFDTYKHAKELADTYGFKVKKIRSDILGLGSR</sequence>
<proteinExistence type="predicted"/>
<reference evidence="1 2" key="1">
    <citation type="submission" date="2021-03" db="EMBL/GenBank/DDBJ databases">
        <title>Staphylococci and Mammaliicocci in bats.</title>
        <authorList>
            <person name="Fountain K."/>
        </authorList>
    </citation>
    <scope>NUCLEOTIDE SEQUENCE [LARGE SCALE GENOMIC DNA]</scope>
    <source>
        <strain evidence="1 2">18_1_E_SW</strain>
    </source>
</reference>
<dbReference type="Proteomes" id="UP000664081">
    <property type="component" value="Unassembled WGS sequence"/>
</dbReference>
<organism evidence="1 2">
    <name type="scientific">Staphylococcus nepalensis</name>
    <dbReference type="NCBI Taxonomy" id="214473"/>
    <lineage>
        <taxon>Bacteria</taxon>
        <taxon>Bacillati</taxon>
        <taxon>Bacillota</taxon>
        <taxon>Bacilli</taxon>
        <taxon>Bacillales</taxon>
        <taxon>Staphylococcaceae</taxon>
        <taxon>Staphylococcus</taxon>
    </lineage>
</organism>
<evidence type="ECO:0000313" key="2">
    <source>
        <dbReference type="Proteomes" id="UP000664081"/>
    </source>
</evidence>
<keyword evidence="2" id="KW-1185">Reference proteome</keyword>
<name>A0ABS3L089_9STAP</name>
<dbReference type="EMBL" id="JAFNLT010000004">
    <property type="protein sequence ID" value="MBO1226947.1"/>
    <property type="molecule type" value="Genomic_DNA"/>
</dbReference>
<protein>
    <recommendedName>
        <fullName evidence="3">Phage protein</fullName>
    </recommendedName>
</protein>